<feature type="domain" description="GHMP kinase C-terminal" evidence="7">
    <location>
        <begin position="243"/>
        <end position="316"/>
    </location>
</feature>
<dbReference type="InterPro" id="IPR014606">
    <property type="entry name" value="Heptose_7-P_kinase"/>
</dbReference>
<dbReference type="InterPro" id="IPR006204">
    <property type="entry name" value="GHMP_kinase_N_dom"/>
</dbReference>
<dbReference type="SUPFAM" id="SSF55060">
    <property type="entry name" value="GHMP Kinase, C-terminal domain"/>
    <property type="match status" value="1"/>
</dbReference>
<evidence type="ECO:0000313" key="9">
    <source>
        <dbReference type="Proteomes" id="UP001218788"/>
    </source>
</evidence>
<dbReference type="Gene3D" id="3.30.230.120">
    <property type="match status" value="1"/>
</dbReference>
<dbReference type="PANTHER" id="PTHR32463">
    <property type="entry name" value="L-FUCOSE KINASE"/>
    <property type="match status" value="1"/>
</dbReference>
<dbReference type="Pfam" id="PF00288">
    <property type="entry name" value="GHMP_kinases_N"/>
    <property type="match status" value="1"/>
</dbReference>
<dbReference type="SUPFAM" id="SSF54211">
    <property type="entry name" value="Ribosomal protein S5 domain 2-like"/>
    <property type="match status" value="1"/>
</dbReference>
<keyword evidence="3" id="KW-0418">Kinase</keyword>
<accession>A0ABT5KZY0</accession>
<evidence type="ECO:0000256" key="2">
    <source>
        <dbReference type="ARBA" id="ARBA00022741"/>
    </source>
</evidence>
<dbReference type="RefSeq" id="WP_273639083.1">
    <property type="nucleotide sequence ID" value="NZ_JAQQXP010000001.1"/>
</dbReference>
<evidence type="ECO:0000256" key="1">
    <source>
        <dbReference type="ARBA" id="ARBA00022679"/>
    </source>
</evidence>
<dbReference type="InterPro" id="IPR052203">
    <property type="entry name" value="GHMP_Kinase-Related"/>
</dbReference>
<organism evidence="8 9">
    <name type="scientific">Alteromonas gilva</name>
    <dbReference type="NCBI Taxonomy" id="2987522"/>
    <lineage>
        <taxon>Bacteria</taxon>
        <taxon>Pseudomonadati</taxon>
        <taxon>Pseudomonadota</taxon>
        <taxon>Gammaproteobacteria</taxon>
        <taxon>Alteromonadales</taxon>
        <taxon>Alteromonadaceae</taxon>
        <taxon>Alteromonas/Salinimonas group</taxon>
        <taxon>Alteromonas</taxon>
    </lineage>
</organism>
<dbReference type="PIRSF" id="PIRSF036406">
    <property type="entry name" value="Hept_kin"/>
    <property type="match status" value="1"/>
</dbReference>
<reference evidence="8 9" key="1">
    <citation type="submission" date="2022-10" db="EMBL/GenBank/DDBJ databases">
        <title>Alteromonas sp. chi3 Genome sequencing.</title>
        <authorList>
            <person name="Park S."/>
        </authorList>
    </citation>
    <scope>NUCLEOTIDE SEQUENCE [LARGE SCALE GENOMIC DNA]</scope>
    <source>
        <strain evidence="9">chi3</strain>
    </source>
</reference>
<proteinExistence type="inferred from homology"/>
<dbReference type="Proteomes" id="UP001218788">
    <property type="component" value="Unassembled WGS sequence"/>
</dbReference>
<dbReference type="InterPro" id="IPR001174">
    <property type="entry name" value="HddA/FKP"/>
</dbReference>
<keyword evidence="2" id="KW-0547">Nucleotide-binding</keyword>
<gene>
    <name evidence="8" type="ORF">OIK42_06070</name>
</gene>
<feature type="domain" description="GHMP kinase N-terminal" evidence="6">
    <location>
        <begin position="82"/>
        <end position="168"/>
    </location>
</feature>
<keyword evidence="9" id="KW-1185">Reference proteome</keyword>
<evidence type="ECO:0000313" key="8">
    <source>
        <dbReference type="EMBL" id="MDC8830328.1"/>
    </source>
</evidence>
<dbReference type="PANTHER" id="PTHR32463:SF0">
    <property type="entry name" value="L-FUCOSE KINASE"/>
    <property type="match status" value="1"/>
</dbReference>
<dbReference type="EMBL" id="JAQQXP010000001">
    <property type="protein sequence ID" value="MDC8830328.1"/>
    <property type="molecule type" value="Genomic_DNA"/>
</dbReference>
<evidence type="ECO:0000256" key="5">
    <source>
        <dbReference type="ARBA" id="ARBA00038121"/>
    </source>
</evidence>
<evidence type="ECO:0000256" key="4">
    <source>
        <dbReference type="ARBA" id="ARBA00022840"/>
    </source>
</evidence>
<comment type="caution">
    <text evidence="8">The sequence shown here is derived from an EMBL/GenBank/DDBJ whole genome shotgun (WGS) entry which is preliminary data.</text>
</comment>
<dbReference type="InterPro" id="IPR020568">
    <property type="entry name" value="Ribosomal_Su5_D2-typ_SF"/>
</dbReference>
<evidence type="ECO:0000259" key="7">
    <source>
        <dbReference type="Pfam" id="PF08544"/>
    </source>
</evidence>
<dbReference type="InterPro" id="IPR013750">
    <property type="entry name" value="GHMP_kinase_C_dom"/>
</dbReference>
<dbReference type="InterPro" id="IPR036554">
    <property type="entry name" value="GHMP_kinase_C_sf"/>
</dbReference>
<dbReference type="Pfam" id="PF08544">
    <property type="entry name" value="GHMP_kinases_C"/>
    <property type="match status" value="1"/>
</dbReference>
<keyword evidence="4" id="KW-0067">ATP-binding</keyword>
<comment type="similarity">
    <text evidence="5">Belongs to the GHMP kinase family.</text>
</comment>
<protein>
    <submittedName>
        <fullName evidence="8">Dehydrogenase</fullName>
    </submittedName>
</protein>
<name>A0ABT5KZY0_9ALTE</name>
<dbReference type="PRINTS" id="PR00960">
    <property type="entry name" value="LMBPPROTEIN"/>
</dbReference>
<sequence>MIVRAKAPLRIGLAGGGTDVSPYSDKYGGYILNVTLDMFAFATIQTRDDGKVHFNAQDIEQTFTAEASAELPVEGSLVLHKAIYNRVVKEYNNGEPLALDVITYSDAPPGSGLGSSSTMVVAILSAYRELLKLPLGEYDLAHLAYEIERKDCLLSGGKQDQYAATFGGFNFMEFHQDRVLVNPLRIRSDIQNELESQMVLYFTGVSRDSGKIIDDQIKASSSTTSMEQSLNALHQVKQSAFDMKECLLRNDIEGMSNVLKSSWQAKKSTSASISNTYIEEVAQLAIDNGAKSLKLSGAGGGGFMMIFVDPINKRPLIKALKQTDGQVHSFQFTNSGVTAWTV</sequence>
<evidence type="ECO:0000259" key="6">
    <source>
        <dbReference type="Pfam" id="PF00288"/>
    </source>
</evidence>
<keyword evidence="1" id="KW-0808">Transferase</keyword>
<evidence type="ECO:0000256" key="3">
    <source>
        <dbReference type="ARBA" id="ARBA00022777"/>
    </source>
</evidence>